<evidence type="ECO:0000256" key="3">
    <source>
        <dbReference type="ARBA" id="ARBA00022691"/>
    </source>
</evidence>
<dbReference type="InterPro" id="IPR050600">
    <property type="entry name" value="SETD3_SETD6_MTase"/>
</dbReference>
<dbReference type="OrthoDB" id="341421at2759"/>
<evidence type="ECO:0000313" key="4">
    <source>
        <dbReference type="EMBL" id="OBA27238.1"/>
    </source>
</evidence>
<proteinExistence type="predicted"/>
<dbReference type="Gene3D" id="3.90.1410.10">
    <property type="entry name" value="set domain protein methyltransferase, domain 1"/>
    <property type="match status" value="1"/>
</dbReference>
<dbReference type="SUPFAM" id="SSF82199">
    <property type="entry name" value="SET domain"/>
    <property type="match status" value="1"/>
</dbReference>
<gene>
    <name evidence="4" type="ORF">HANVADRAFT_68775</name>
</gene>
<dbReference type="GO" id="GO:0032259">
    <property type="term" value="P:methylation"/>
    <property type="evidence" value="ECO:0007669"/>
    <property type="project" value="UniProtKB-KW"/>
</dbReference>
<dbReference type="Proteomes" id="UP000092321">
    <property type="component" value="Unassembled WGS sequence"/>
</dbReference>
<keyword evidence="5" id="KW-1185">Reference proteome</keyword>
<accession>A0A1B7TEW0</accession>
<dbReference type="PANTHER" id="PTHR13271">
    <property type="entry name" value="UNCHARACTERIZED PUTATIVE METHYLTRANSFERASE"/>
    <property type="match status" value="1"/>
</dbReference>
<protein>
    <submittedName>
        <fullName evidence="4">SET domain-containing protein</fullName>
    </submittedName>
</protein>
<keyword evidence="3" id="KW-0949">S-adenosyl-L-methionine</keyword>
<evidence type="ECO:0000313" key="5">
    <source>
        <dbReference type="Proteomes" id="UP000092321"/>
    </source>
</evidence>
<reference evidence="5" key="1">
    <citation type="journal article" date="2016" name="Proc. Natl. Acad. Sci. U.S.A.">
        <title>Comparative genomics of biotechnologically important yeasts.</title>
        <authorList>
            <person name="Riley R."/>
            <person name="Haridas S."/>
            <person name="Wolfe K.H."/>
            <person name="Lopes M.R."/>
            <person name="Hittinger C.T."/>
            <person name="Goeker M."/>
            <person name="Salamov A.A."/>
            <person name="Wisecaver J.H."/>
            <person name="Long T.M."/>
            <person name="Calvey C.H."/>
            <person name="Aerts A.L."/>
            <person name="Barry K.W."/>
            <person name="Choi C."/>
            <person name="Clum A."/>
            <person name="Coughlan A.Y."/>
            <person name="Deshpande S."/>
            <person name="Douglass A.P."/>
            <person name="Hanson S.J."/>
            <person name="Klenk H.-P."/>
            <person name="LaButti K.M."/>
            <person name="Lapidus A."/>
            <person name="Lindquist E.A."/>
            <person name="Lipzen A.M."/>
            <person name="Meier-Kolthoff J.P."/>
            <person name="Ohm R.A."/>
            <person name="Otillar R.P."/>
            <person name="Pangilinan J.L."/>
            <person name="Peng Y."/>
            <person name="Rokas A."/>
            <person name="Rosa C.A."/>
            <person name="Scheuner C."/>
            <person name="Sibirny A.A."/>
            <person name="Slot J.C."/>
            <person name="Stielow J.B."/>
            <person name="Sun H."/>
            <person name="Kurtzman C.P."/>
            <person name="Blackwell M."/>
            <person name="Grigoriev I.V."/>
            <person name="Jeffries T.W."/>
        </authorList>
    </citation>
    <scope>NUCLEOTIDE SEQUENCE [LARGE SCALE GENOMIC DNA]</scope>
    <source>
        <strain evidence="5">NRRL Y-1626</strain>
    </source>
</reference>
<keyword evidence="2" id="KW-0808">Transferase</keyword>
<evidence type="ECO:0000256" key="1">
    <source>
        <dbReference type="ARBA" id="ARBA00022603"/>
    </source>
</evidence>
<comment type="caution">
    <text evidence="4">The sequence shown here is derived from an EMBL/GenBank/DDBJ whole genome shotgun (WGS) entry which is preliminary data.</text>
</comment>
<dbReference type="InterPro" id="IPR046341">
    <property type="entry name" value="SET_dom_sf"/>
</dbReference>
<organism evidence="4 5">
    <name type="scientific">Hanseniaspora valbyensis NRRL Y-1626</name>
    <dbReference type="NCBI Taxonomy" id="766949"/>
    <lineage>
        <taxon>Eukaryota</taxon>
        <taxon>Fungi</taxon>
        <taxon>Dikarya</taxon>
        <taxon>Ascomycota</taxon>
        <taxon>Saccharomycotina</taxon>
        <taxon>Saccharomycetes</taxon>
        <taxon>Saccharomycodales</taxon>
        <taxon>Saccharomycodaceae</taxon>
        <taxon>Hanseniaspora</taxon>
    </lineage>
</organism>
<dbReference type="PANTHER" id="PTHR13271:SF47">
    <property type="entry name" value="ACTIN-HISTIDINE N-METHYLTRANSFERASE"/>
    <property type="match status" value="1"/>
</dbReference>
<dbReference type="GO" id="GO:0016279">
    <property type="term" value="F:protein-lysine N-methyltransferase activity"/>
    <property type="evidence" value="ECO:0007669"/>
    <property type="project" value="TreeGrafter"/>
</dbReference>
<dbReference type="EMBL" id="LXPE01000010">
    <property type="protein sequence ID" value="OBA27238.1"/>
    <property type="molecule type" value="Genomic_DNA"/>
</dbReference>
<sequence length="452" mass="53980">MEYNTCSILEQNDKIPLEVKCENLINWLKNGDSKFKISNKLKIQKDQYDGIGLFYENLDQSMEDILNIPSTFLINKLTCVTVFKNKLIEHNIWNEIFNKHININEVETSWNSFLIIILYMYIEWFCLKEDNFCFHLPFFQSLPSNKFFEENIPVLQYLQLIDLNEIETAEKIKANLNIEFENEFLKLLKNIEFAEETLLPIFKNFEENVFLIKKRIRYLYMCINSRCLYYEIKRNNPVKEDNLTLVPLVDFINHENNETKYNSFVEVTSNINLFKQDYKLHVKKENLKSGMNELLFKYGPHNDCLLLNDYGFILNGKNDNNYLDVTDIIMNELKPWEIEYLKQIHYYKDDDQFLINSDKQTPFFNTQLAIFVISLNLDFPNLAKVKQFAKPKQMRLTNYIKAMQGTKNYEQTLENVINKYNENIDRKLNTLKSLAKCPSSIINLMEKYYIHE</sequence>
<keyword evidence="1" id="KW-0489">Methyltransferase</keyword>
<name>A0A1B7TEW0_9ASCO</name>
<dbReference type="AlphaFoldDB" id="A0A1B7TEW0"/>
<evidence type="ECO:0000256" key="2">
    <source>
        <dbReference type="ARBA" id="ARBA00022679"/>
    </source>
</evidence>